<dbReference type="PROSITE" id="PS50048">
    <property type="entry name" value="ZN2_CY6_FUNGAL_2"/>
    <property type="match status" value="1"/>
</dbReference>
<comment type="caution">
    <text evidence="4">The sequence shown here is derived from an EMBL/GenBank/DDBJ whole genome shotgun (WGS) entry which is preliminary data.</text>
</comment>
<feature type="domain" description="Zn(2)-C6 fungal-type" evidence="3">
    <location>
        <begin position="10"/>
        <end position="43"/>
    </location>
</feature>
<sequence length="429" mass="47637">MEQPQPKRAACDRCRAQKLRCVYNDDNPVSCERCRRARVRCNRSASLRMGRRPTKERQDSTALSVTGVETIVSVFPSMLSNTEESHTTSVLSHPTTPRAVTNSSDENSTIIPKDNSFAPLMPASDTFLFDPSLPYLYDMDFANPEDIILEDDTLPDLNPENCSNSHSVFILGSPGLDSLWDSKDGMQCSPDALESTLRKDSAHNTPADTSETLAQKLSLLNIELQNLVLQSENKMTLCTDLPRAAQSFLDILNLFQNPSTQTCSACEGNVSPPYSASDSEKTPVARPYSQGLFSIISCYLHLLRLYSDFFDFIADTLTSHTSLSCTNLTAYFPEAHPPQRLTWLPVHLTGHLQIVLLVDACVYMLSLIELTLGCPRSTESGYASRNAVGLLSRYRSLVLLETMMKHEDMESQEHGRRSLRMVSGYSGGV</sequence>
<evidence type="ECO:0000256" key="1">
    <source>
        <dbReference type="ARBA" id="ARBA00023242"/>
    </source>
</evidence>
<organism evidence="4 5">
    <name type="scientific">Massariosphaeria phaeospora</name>
    <dbReference type="NCBI Taxonomy" id="100035"/>
    <lineage>
        <taxon>Eukaryota</taxon>
        <taxon>Fungi</taxon>
        <taxon>Dikarya</taxon>
        <taxon>Ascomycota</taxon>
        <taxon>Pezizomycotina</taxon>
        <taxon>Dothideomycetes</taxon>
        <taxon>Pleosporomycetidae</taxon>
        <taxon>Pleosporales</taxon>
        <taxon>Pleosporales incertae sedis</taxon>
        <taxon>Massariosphaeria</taxon>
    </lineage>
</organism>
<dbReference type="CDD" id="cd00067">
    <property type="entry name" value="GAL4"/>
    <property type="match status" value="1"/>
</dbReference>
<dbReference type="EMBL" id="JAADJZ010000005">
    <property type="protein sequence ID" value="KAF2874839.1"/>
    <property type="molecule type" value="Genomic_DNA"/>
</dbReference>
<dbReference type="GO" id="GO:0000981">
    <property type="term" value="F:DNA-binding transcription factor activity, RNA polymerase II-specific"/>
    <property type="evidence" value="ECO:0007669"/>
    <property type="project" value="InterPro"/>
</dbReference>
<proteinExistence type="predicted"/>
<dbReference type="Gene3D" id="4.10.240.10">
    <property type="entry name" value="Zn(2)-C6 fungal-type DNA-binding domain"/>
    <property type="match status" value="1"/>
</dbReference>
<dbReference type="InterPro" id="IPR001138">
    <property type="entry name" value="Zn2Cys6_DnaBD"/>
</dbReference>
<reference evidence="4 5" key="1">
    <citation type="submission" date="2020-01" db="EMBL/GenBank/DDBJ databases">
        <authorList>
            <consortium name="DOE Joint Genome Institute"/>
            <person name="Haridas S."/>
            <person name="Albert R."/>
            <person name="Binder M."/>
            <person name="Bloem J."/>
            <person name="Labutti K."/>
            <person name="Salamov A."/>
            <person name="Andreopoulos B."/>
            <person name="Baker S.E."/>
            <person name="Barry K."/>
            <person name="Bills G."/>
            <person name="Bluhm B.H."/>
            <person name="Cannon C."/>
            <person name="Castanera R."/>
            <person name="Culley D.E."/>
            <person name="Daum C."/>
            <person name="Ezra D."/>
            <person name="Gonzalez J.B."/>
            <person name="Henrissat B."/>
            <person name="Kuo A."/>
            <person name="Liang C."/>
            <person name="Lipzen A."/>
            <person name="Lutzoni F."/>
            <person name="Magnuson J."/>
            <person name="Mondo S."/>
            <person name="Nolan M."/>
            <person name="Ohm R."/>
            <person name="Pangilinan J."/>
            <person name="Park H.-J.H."/>
            <person name="Ramirez L."/>
            <person name="Alfaro M."/>
            <person name="Sun H."/>
            <person name="Tritt A."/>
            <person name="Yoshinaga Y."/>
            <person name="Zwiers L.-H.L."/>
            <person name="Turgeon B.G."/>
            <person name="Goodwin S.B."/>
            <person name="Spatafora J.W."/>
            <person name="Crous P.W."/>
            <person name="Grigoriev I.V."/>
        </authorList>
    </citation>
    <scope>NUCLEOTIDE SEQUENCE [LARGE SCALE GENOMIC DNA]</scope>
    <source>
        <strain evidence="4 5">CBS 611.86</strain>
    </source>
</reference>
<keyword evidence="1" id="KW-0539">Nucleus</keyword>
<evidence type="ECO:0000313" key="4">
    <source>
        <dbReference type="EMBL" id="KAF2874839.1"/>
    </source>
</evidence>
<evidence type="ECO:0000313" key="5">
    <source>
        <dbReference type="Proteomes" id="UP000481861"/>
    </source>
</evidence>
<evidence type="ECO:0000256" key="2">
    <source>
        <dbReference type="SAM" id="MobiDB-lite"/>
    </source>
</evidence>
<dbReference type="GO" id="GO:0008270">
    <property type="term" value="F:zinc ion binding"/>
    <property type="evidence" value="ECO:0007669"/>
    <property type="project" value="InterPro"/>
</dbReference>
<evidence type="ECO:0000259" key="3">
    <source>
        <dbReference type="PROSITE" id="PS50048"/>
    </source>
</evidence>
<protein>
    <recommendedName>
        <fullName evidence="3">Zn(2)-C6 fungal-type domain-containing protein</fullName>
    </recommendedName>
</protein>
<accession>A0A7C8MDB1</accession>
<name>A0A7C8MDB1_9PLEO</name>
<dbReference type="InterPro" id="IPR036864">
    <property type="entry name" value="Zn2-C6_fun-type_DNA-bd_sf"/>
</dbReference>
<dbReference type="OrthoDB" id="3682316at2759"/>
<dbReference type="AlphaFoldDB" id="A0A7C8MDB1"/>
<feature type="region of interest" description="Disordered" evidence="2">
    <location>
        <begin position="83"/>
        <end position="108"/>
    </location>
</feature>
<keyword evidence="5" id="KW-1185">Reference proteome</keyword>
<dbReference type="Proteomes" id="UP000481861">
    <property type="component" value="Unassembled WGS sequence"/>
</dbReference>
<dbReference type="PROSITE" id="PS00463">
    <property type="entry name" value="ZN2_CY6_FUNGAL_1"/>
    <property type="match status" value="1"/>
</dbReference>
<gene>
    <name evidence="4" type="ORF">BDV95DRAFT_563754</name>
</gene>
<dbReference type="SUPFAM" id="SSF57701">
    <property type="entry name" value="Zn2/Cys6 DNA-binding domain"/>
    <property type="match status" value="1"/>
</dbReference>